<reference evidence="2" key="1">
    <citation type="submission" date="2016-08" db="EMBL/GenBank/DDBJ databases">
        <title>Complete genome of Cloacibacillus porcorum.</title>
        <authorList>
            <person name="Looft T."/>
            <person name="Bayles D.O."/>
            <person name="Alt D.P."/>
        </authorList>
    </citation>
    <scope>NUCLEOTIDE SEQUENCE [LARGE SCALE GENOMIC DNA]</scope>
    <source>
        <strain evidence="2">CL-84</strain>
    </source>
</reference>
<dbReference type="SUPFAM" id="SSF53720">
    <property type="entry name" value="ALDH-like"/>
    <property type="match status" value="1"/>
</dbReference>
<dbReference type="Gene3D" id="3.40.605.10">
    <property type="entry name" value="Aldehyde Dehydrogenase, Chain A, domain 1"/>
    <property type="match status" value="1"/>
</dbReference>
<dbReference type="KEGG" id="cpor:BED41_05595"/>
<organism evidence="2 3">
    <name type="scientific">Cloacibacillus porcorum</name>
    <dbReference type="NCBI Taxonomy" id="1197717"/>
    <lineage>
        <taxon>Bacteria</taxon>
        <taxon>Thermotogati</taxon>
        <taxon>Synergistota</taxon>
        <taxon>Synergistia</taxon>
        <taxon>Synergistales</taxon>
        <taxon>Synergistaceae</taxon>
        <taxon>Cloacibacillus</taxon>
    </lineage>
</organism>
<dbReference type="Proteomes" id="UP000093044">
    <property type="component" value="Chromosome"/>
</dbReference>
<dbReference type="InterPro" id="IPR016162">
    <property type="entry name" value="Ald_DH_N"/>
</dbReference>
<dbReference type="RefSeq" id="WP_066743914.1">
    <property type="nucleotide sequence ID" value="NZ_CALCLR010000084.1"/>
</dbReference>
<accession>A0A1B2I3P3</accession>
<evidence type="ECO:0000313" key="3">
    <source>
        <dbReference type="Proteomes" id="UP000093044"/>
    </source>
</evidence>
<dbReference type="GO" id="GO:0006574">
    <property type="term" value="P:L-valine catabolic process"/>
    <property type="evidence" value="ECO:0007669"/>
    <property type="project" value="TreeGrafter"/>
</dbReference>
<dbReference type="PANTHER" id="PTHR43866">
    <property type="entry name" value="MALONATE-SEMIALDEHYDE DEHYDROGENASE"/>
    <property type="match status" value="1"/>
</dbReference>
<evidence type="ECO:0000256" key="1">
    <source>
        <dbReference type="ARBA" id="ARBA00023002"/>
    </source>
</evidence>
<dbReference type="AlphaFoldDB" id="A0A1B2I3P3"/>
<proteinExistence type="predicted"/>
<gene>
    <name evidence="2" type="ORF">BED41_05595</name>
</gene>
<name>A0A1B2I3P3_9BACT</name>
<dbReference type="NCBIfam" id="TIGR01722">
    <property type="entry name" value="MMSDH"/>
    <property type="match status" value="1"/>
</dbReference>
<protein>
    <submittedName>
        <fullName evidence="2">Methylmalonate-semialdehyde dehydrogenase (Acylating)</fullName>
    </submittedName>
</protein>
<dbReference type="GeneID" id="83057327"/>
<dbReference type="GO" id="GO:0006210">
    <property type="term" value="P:thymine catabolic process"/>
    <property type="evidence" value="ECO:0007669"/>
    <property type="project" value="TreeGrafter"/>
</dbReference>
<dbReference type="STRING" id="1197717.BED41_05595"/>
<sequence length="507" mass="55108">MSEVKKMKYFAGGEWLDTRTGNYSPVFNSSTGEVMAEIPNCSADEVAHAIECAKKAFPMWRDTPVMKRTQVLYKFRELLMAHFDELTELCAREHGKNWTESAGDIAKVKEPVEFACGVPSLMVGESLMNTSKGYDTVTYREPLGVFAGISPFNFPGMIPMGWMVPICIATGNTIVVKAASKTPLTAIRCAELWQEAGLPDGVLNIVTCTRHESEQFLTHPDIKGICFVGTSSVGKHIYGIAASHGKRVQAQTEAKNHALVMADADLERTARSIINSAFGCAGERCMALPVVCVQESVADKLVELVVKFAKELKIGPAYDKTTDLGPLVDAAHKARVSGWIDKGVEEGATLVLDGRNVVVPGYENGFYLGPTIFDNVTPGMSIGDEEIFGPVLCIKRVKNFEEGLAVMNGNQFANGSVIYTQSGYYAREFAYRTDGGQVGVNVGIPVPVGIFAFSGHKESFYGDLHCLGKDGVRFFTEVKAVTTHWFDAEERPSGKVDTWEGSVGGSM</sequence>
<dbReference type="InterPro" id="IPR016161">
    <property type="entry name" value="Ald_DH/histidinol_DH"/>
</dbReference>
<dbReference type="CDD" id="cd07085">
    <property type="entry name" value="ALDH_F6_MMSDH"/>
    <property type="match status" value="1"/>
</dbReference>
<dbReference type="InterPro" id="IPR016163">
    <property type="entry name" value="Ald_DH_C"/>
</dbReference>
<keyword evidence="1" id="KW-0560">Oxidoreductase</keyword>
<dbReference type="Pfam" id="PF00171">
    <property type="entry name" value="Aldedh"/>
    <property type="match status" value="1"/>
</dbReference>
<dbReference type="Gene3D" id="3.40.309.10">
    <property type="entry name" value="Aldehyde Dehydrogenase, Chain A, domain 2"/>
    <property type="match status" value="1"/>
</dbReference>
<dbReference type="FunFam" id="3.40.309.10:FF:000002">
    <property type="entry name" value="Methylmalonate-semialdehyde dehydrogenase (Acylating)"/>
    <property type="match status" value="1"/>
</dbReference>
<dbReference type="GO" id="GO:0004491">
    <property type="term" value="F:methylmalonate-semialdehyde dehydrogenase (acylating, NAD) activity"/>
    <property type="evidence" value="ECO:0007669"/>
    <property type="project" value="InterPro"/>
</dbReference>
<dbReference type="OrthoDB" id="9762913at2"/>
<dbReference type="EMBL" id="CP016757">
    <property type="protein sequence ID" value="ANZ44608.1"/>
    <property type="molecule type" value="Genomic_DNA"/>
</dbReference>
<evidence type="ECO:0000313" key="2">
    <source>
        <dbReference type="EMBL" id="ANZ44608.1"/>
    </source>
</evidence>
<dbReference type="PANTHER" id="PTHR43866:SF4">
    <property type="entry name" value="MALONATE-SEMIALDEHYDE DEHYDROGENASE"/>
    <property type="match status" value="1"/>
</dbReference>
<keyword evidence="3" id="KW-1185">Reference proteome</keyword>
<dbReference type="InterPro" id="IPR015590">
    <property type="entry name" value="Aldehyde_DH_dom"/>
</dbReference>
<dbReference type="InterPro" id="IPR010061">
    <property type="entry name" value="MeMal-semiAld_DH"/>
</dbReference>